<dbReference type="PROSITE" id="PS51471">
    <property type="entry name" value="FE2OG_OXY"/>
    <property type="match status" value="1"/>
</dbReference>
<dbReference type="Gene3D" id="2.60.120.330">
    <property type="entry name" value="B-lactam Antibiotic, Isopenicillin N Synthase, Chain"/>
    <property type="match status" value="1"/>
</dbReference>
<feature type="compositionally biased region" description="Polar residues" evidence="1">
    <location>
        <begin position="7"/>
        <end position="24"/>
    </location>
</feature>
<keyword evidence="3" id="KW-0560">Oxidoreductase</keyword>
<dbReference type="PANTHER" id="PTHR47990">
    <property type="entry name" value="2-OXOGLUTARATE (2OG) AND FE(II)-DEPENDENT OXYGENASE SUPERFAMILY PROTEIN-RELATED"/>
    <property type="match status" value="1"/>
</dbReference>
<dbReference type="GO" id="GO:0051213">
    <property type="term" value="F:dioxygenase activity"/>
    <property type="evidence" value="ECO:0007669"/>
    <property type="project" value="UniProtKB-KW"/>
</dbReference>
<dbReference type="AlphaFoldDB" id="A0A2P6Q735"/>
<sequence length="169" mass="18932">MKYYKVPTSTQSDDKNTASSAVVGQSPHTDNRFITVLDQINQVQGLEILTKQGNWVQVTIPKGAVVVSVGDAFKVWSNGRLHASRHRVIMSSSSTVDNKLEDRYSCALFGLPEEESIIQPQNELADMEHPLLYRPFILAGFFKYITTNIYALSDNPLRNYAGIELVLQN</sequence>
<dbReference type="STRING" id="74649.A0A2P6Q735"/>
<dbReference type="SUPFAM" id="SSF51197">
    <property type="entry name" value="Clavaminate synthase-like"/>
    <property type="match status" value="1"/>
</dbReference>
<dbReference type="InterPro" id="IPR005123">
    <property type="entry name" value="Oxoglu/Fe-dep_dioxygenase_dom"/>
</dbReference>
<dbReference type="Proteomes" id="UP000238479">
    <property type="component" value="Chromosome 5"/>
</dbReference>
<dbReference type="EMBL" id="PDCK01000043">
    <property type="protein sequence ID" value="PRQ29980.1"/>
    <property type="molecule type" value="Genomic_DNA"/>
</dbReference>
<keyword evidence="4" id="KW-1185">Reference proteome</keyword>
<comment type="caution">
    <text evidence="3">The sequence shown here is derived from an EMBL/GenBank/DDBJ whole genome shotgun (WGS) entry which is preliminary data.</text>
</comment>
<reference evidence="3 4" key="1">
    <citation type="journal article" date="2018" name="Nat. Genet.">
        <title>The Rosa genome provides new insights in the design of modern roses.</title>
        <authorList>
            <person name="Bendahmane M."/>
        </authorList>
    </citation>
    <scope>NUCLEOTIDE SEQUENCE [LARGE SCALE GENOMIC DNA]</scope>
    <source>
        <strain evidence="4">cv. Old Blush</strain>
    </source>
</reference>
<dbReference type="InterPro" id="IPR050231">
    <property type="entry name" value="Iron_ascorbate_oxido_reductase"/>
</dbReference>
<keyword evidence="3" id="KW-0223">Dioxygenase</keyword>
<organism evidence="3 4">
    <name type="scientific">Rosa chinensis</name>
    <name type="common">China rose</name>
    <dbReference type="NCBI Taxonomy" id="74649"/>
    <lineage>
        <taxon>Eukaryota</taxon>
        <taxon>Viridiplantae</taxon>
        <taxon>Streptophyta</taxon>
        <taxon>Embryophyta</taxon>
        <taxon>Tracheophyta</taxon>
        <taxon>Spermatophyta</taxon>
        <taxon>Magnoliopsida</taxon>
        <taxon>eudicotyledons</taxon>
        <taxon>Gunneridae</taxon>
        <taxon>Pentapetalae</taxon>
        <taxon>rosids</taxon>
        <taxon>fabids</taxon>
        <taxon>Rosales</taxon>
        <taxon>Rosaceae</taxon>
        <taxon>Rosoideae</taxon>
        <taxon>Rosoideae incertae sedis</taxon>
        <taxon>Rosa</taxon>
    </lineage>
</organism>
<dbReference type="OMA" id="ACFTILH"/>
<evidence type="ECO:0000313" key="3">
    <source>
        <dbReference type="EMBL" id="PRQ29980.1"/>
    </source>
</evidence>
<name>A0A2P6Q735_ROSCH</name>
<proteinExistence type="predicted"/>
<gene>
    <name evidence="3" type="ORF">RchiOBHm_Chr5g0019671</name>
</gene>
<dbReference type="InterPro" id="IPR044861">
    <property type="entry name" value="IPNS-like_FE2OG_OXY"/>
</dbReference>
<feature type="region of interest" description="Disordered" evidence="1">
    <location>
        <begin position="1"/>
        <end position="24"/>
    </location>
</feature>
<dbReference type="OrthoDB" id="288590at2759"/>
<dbReference type="Gramene" id="PRQ29980">
    <property type="protein sequence ID" value="PRQ29980"/>
    <property type="gene ID" value="RchiOBHm_Chr5g0019671"/>
</dbReference>
<evidence type="ECO:0000313" key="4">
    <source>
        <dbReference type="Proteomes" id="UP000238479"/>
    </source>
</evidence>
<dbReference type="Pfam" id="PF03171">
    <property type="entry name" value="2OG-FeII_Oxy"/>
    <property type="match status" value="1"/>
</dbReference>
<evidence type="ECO:0000256" key="1">
    <source>
        <dbReference type="SAM" id="MobiDB-lite"/>
    </source>
</evidence>
<dbReference type="InterPro" id="IPR027443">
    <property type="entry name" value="IPNS-like_sf"/>
</dbReference>
<evidence type="ECO:0000259" key="2">
    <source>
        <dbReference type="PROSITE" id="PS51471"/>
    </source>
</evidence>
<feature type="domain" description="Fe2OG dioxygenase" evidence="2">
    <location>
        <begin position="1"/>
        <end position="112"/>
    </location>
</feature>
<protein>
    <submittedName>
        <fullName evidence="3">Putative oxoglutarate/iron-dependent dioxygenase, isopenicillin N synthase</fullName>
    </submittedName>
</protein>
<accession>A0A2P6Q735</accession>